<dbReference type="KEGG" id="dpf:ON006_29205"/>
<name>A0A9E8N9G3_9BACT</name>
<sequence>MKALTKEGQQNVNDIAAKYNLKTESVESLLKAVISGNGNMAQFNIPELGGTGQWMKGGMTMVGDMFNNTLKSTVDKLCTELSELVKTKVLFEESSDPSNGKHPVNGDFVGNVSSSWPSVFGNPTSSGSQNNFRYAYFAPVRRLVIEENGKTTIYDTKHHHITGISQQQGPGSSYKFRSQEGNVDLSSLSVISEPTEPSQPTPGIAYDMTSTADLRSERSSTTDRSPADRSTTDRSPEDIIIATIEKVNMLFEKGQITEEEFKAKKQELLARL</sequence>
<proteinExistence type="predicted"/>
<gene>
    <name evidence="3" type="ORF">ON006_29205</name>
</gene>
<dbReference type="Pfam" id="PF09851">
    <property type="entry name" value="SHOCT"/>
    <property type="match status" value="1"/>
</dbReference>
<dbReference type="RefSeq" id="WP_244821711.1">
    <property type="nucleotide sequence ID" value="NZ_CP112998.1"/>
</dbReference>
<evidence type="ECO:0000313" key="3">
    <source>
        <dbReference type="EMBL" id="WAC11798.1"/>
    </source>
</evidence>
<accession>A0A9E8N9G3</accession>
<dbReference type="AlphaFoldDB" id="A0A9E8N9G3"/>
<evidence type="ECO:0000259" key="2">
    <source>
        <dbReference type="Pfam" id="PF09851"/>
    </source>
</evidence>
<reference evidence="3" key="1">
    <citation type="submission" date="2022-11" db="EMBL/GenBank/DDBJ databases">
        <title>Dyadobacter pollutisoli sp. nov., isolated from plastic dumped soil.</title>
        <authorList>
            <person name="Kim J.M."/>
            <person name="Kim K.R."/>
            <person name="Lee J.K."/>
            <person name="Hao L."/>
            <person name="Jeon C.O."/>
        </authorList>
    </citation>
    <scope>NUCLEOTIDE SEQUENCE</scope>
    <source>
        <strain evidence="3">U1</strain>
    </source>
</reference>
<dbReference type="InterPro" id="IPR018649">
    <property type="entry name" value="SHOCT"/>
</dbReference>
<feature type="domain" description="SHOCT" evidence="2">
    <location>
        <begin position="244"/>
        <end position="269"/>
    </location>
</feature>
<keyword evidence="4" id="KW-1185">Reference proteome</keyword>
<evidence type="ECO:0000256" key="1">
    <source>
        <dbReference type="SAM" id="MobiDB-lite"/>
    </source>
</evidence>
<feature type="region of interest" description="Disordered" evidence="1">
    <location>
        <begin position="191"/>
        <end position="238"/>
    </location>
</feature>
<dbReference type="EMBL" id="CP112998">
    <property type="protein sequence ID" value="WAC11798.1"/>
    <property type="molecule type" value="Genomic_DNA"/>
</dbReference>
<organism evidence="3 4">
    <name type="scientific">Dyadobacter pollutisoli</name>
    <dbReference type="NCBI Taxonomy" id="2910158"/>
    <lineage>
        <taxon>Bacteria</taxon>
        <taxon>Pseudomonadati</taxon>
        <taxon>Bacteroidota</taxon>
        <taxon>Cytophagia</taxon>
        <taxon>Cytophagales</taxon>
        <taxon>Spirosomataceae</taxon>
        <taxon>Dyadobacter</taxon>
    </lineage>
</organism>
<feature type="compositionally biased region" description="Basic and acidic residues" evidence="1">
    <location>
        <begin position="214"/>
        <end position="237"/>
    </location>
</feature>
<evidence type="ECO:0000313" key="4">
    <source>
        <dbReference type="Proteomes" id="UP001164653"/>
    </source>
</evidence>
<protein>
    <submittedName>
        <fullName evidence="3">SHOCT domain-containing protein</fullName>
    </submittedName>
</protein>
<dbReference type="Proteomes" id="UP001164653">
    <property type="component" value="Chromosome"/>
</dbReference>